<dbReference type="OrthoDB" id="9836675at2"/>
<proteinExistence type="predicted"/>
<evidence type="ECO:0000256" key="1">
    <source>
        <dbReference type="SAM" id="Phobius"/>
    </source>
</evidence>
<keyword evidence="3" id="KW-1185">Reference proteome</keyword>
<dbReference type="RefSeq" id="WP_110360439.1">
    <property type="nucleotide sequence ID" value="NZ_QFLI01000003.1"/>
</dbReference>
<dbReference type="AlphaFoldDB" id="A0A2V4A2R9"/>
<evidence type="ECO:0000313" key="2">
    <source>
        <dbReference type="EMBL" id="PXY01630.1"/>
    </source>
</evidence>
<keyword evidence="1" id="KW-1133">Transmembrane helix</keyword>
<reference evidence="2 3" key="1">
    <citation type="submission" date="2018-05" db="EMBL/GenBank/DDBJ databases">
        <title>Marinifilum breve JC075T sp. nov., a marine bacterium isolated from Yongle Blue Hole in the South China Sea.</title>
        <authorList>
            <person name="Fu T."/>
        </authorList>
    </citation>
    <scope>NUCLEOTIDE SEQUENCE [LARGE SCALE GENOMIC DNA]</scope>
    <source>
        <strain evidence="2 3">JC075</strain>
    </source>
</reference>
<organism evidence="2 3">
    <name type="scientific">Marinifilum breve</name>
    <dbReference type="NCBI Taxonomy" id="2184082"/>
    <lineage>
        <taxon>Bacteria</taxon>
        <taxon>Pseudomonadati</taxon>
        <taxon>Bacteroidota</taxon>
        <taxon>Bacteroidia</taxon>
        <taxon>Marinilabiliales</taxon>
        <taxon>Marinifilaceae</taxon>
    </lineage>
</organism>
<feature type="transmembrane region" description="Helical" evidence="1">
    <location>
        <begin position="103"/>
        <end position="121"/>
    </location>
</feature>
<accession>A0A2V4A2R9</accession>
<protein>
    <submittedName>
        <fullName evidence="2">Uncharacterized protein</fullName>
    </submittedName>
</protein>
<name>A0A2V4A2R9_9BACT</name>
<dbReference type="Proteomes" id="UP000248079">
    <property type="component" value="Unassembled WGS sequence"/>
</dbReference>
<dbReference type="EMBL" id="QFLI01000003">
    <property type="protein sequence ID" value="PXY01630.1"/>
    <property type="molecule type" value="Genomic_DNA"/>
</dbReference>
<keyword evidence="1" id="KW-0472">Membrane</keyword>
<gene>
    <name evidence="2" type="ORF">DF185_09170</name>
</gene>
<evidence type="ECO:0000313" key="3">
    <source>
        <dbReference type="Proteomes" id="UP000248079"/>
    </source>
</evidence>
<comment type="caution">
    <text evidence="2">The sequence shown here is derived from an EMBL/GenBank/DDBJ whole genome shotgun (WGS) entry which is preliminary data.</text>
</comment>
<sequence>MTSAKTLKTHGKITSSLISTGNLIMRVKIAFSPKQYIIALYDYIFFYTRSVTSLISTGDLIISYNSKLCDSFTKTEIIEYRINFVDRRMERVEKLIKLRKRSILWFTTFLIFTALFFYFTWMDNLYARNITHLACTISSILSIPLVRLHSFFENDIRSRLTKYRNHLCSELNLLSKKVPKQNSSLQAPIVAEANMTGVLFFLFVKNNLMNNKIPTSTIKSIFSNIFSKKNGSNFVTDSFKNPFVLTKTNYAVWKLYDFFIEQLKINSSKINNVRSEVEPEVNQNTERLFYQLKNSRFEFKTKDEELKVILKIFCHTIISNKETPIQLDKNEQISLKHVIKSHF</sequence>
<keyword evidence="1" id="KW-0812">Transmembrane</keyword>